<keyword evidence="3 10" id="KW-0813">Transport</keyword>
<organism evidence="13 14">
    <name type="scientific">Aspergillus sclerotioniger CBS 115572</name>
    <dbReference type="NCBI Taxonomy" id="1450535"/>
    <lineage>
        <taxon>Eukaryota</taxon>
        <taxon>Fungi</taxon>
        <taxon>Dikarya</taxon>
        <taxon>Ascomycota</taxon>
        <taxon>Pezizomycotina</taxon>
        <taxon>Eurotiomycetes</taxon>
        <taxon>Eurotiomycetidae</taxon>
        <taxon>Eurotiales</taxon>
        <taxon>Aspergillaceae</taxon>
        <taxon>Aspergillus</taxon>
        <taxon>Aspergillus subgen. Circumdati</taxon>
    </lineage>
</organism>
<dbReference type="GO" id="GO:0005789">
    <property type="term" value="C:endoplasmic reticulum membrane"/>
    <property type="evidence" value="ECO:0007669"/>
    <property type="project" value="UniProtKB-SubCell"/>
</dbReference>
<keyword evidence="14" id="KW-1185">Reference proteome</keyword>
<dbReference type="GO" id="GO:0006665">
    <property type="term" value="P:sphingolipid metabolic process"/>
    <property type="evidence" value="ECO:0007669"/>
    <property type="project" value="UniProtKB-UniRule"/>
</dbReference>
<evidence type="ECO:0000256" key="8">
    <source>
        <dbReference type="ARBA" id="ARBA00023098"/>
    </source>
</evidence>
<gene>
    <name evidence="13" type="ORF">BO94DRAFT_576092</name>
</gene>
<evidence type="ECO:0000256" key="3">
    <source>
        <dbReference type="ARBA" id="ARBA00022448"/>
    </source>
</evidence>
<name>A0A317WI45_9EURO</name>
<keyword evidence="6" id="KW-1133">Transmembrane helix</keyword>
<keyword evidence="4" id="KW-0812">Transmembrane</keyword>
<evidence type="ECO:0000256" key="6">
    <source>
        <dbReference type="ARBA" id="ARBA00022989"/>
    </source>
</evidence>
<dbReference type="STRING" id="1450535.A0A317WI45"/>
<feature type="region of interest" description="Disordered" evidence="11">
    <location>
        <begin position="668"/>
        <end position="710"/>
    </location>
</feature>
<comment type="function">
    <text evidence="10">Mediator of sterol homeostasis involved in sterol uptake, trafficking and distribution into membranes.</text>
</comment>
<comment type="similarity">
    <text evidence="2 10">Belongs to the ARV1 family.</text>
</comment>
<feature type="compositionally biased region" description="Low complexity" evidence="11">
    <location>
        <begin position="637"/>
        <end position="652"/>
    </location>
</feature>
<evidence type="ECO:0000259" key="12">
    <source>
        <dbReference type="Pfam" id="PF01266"/>
    </source>
</evidence>
<dbReference type="InterPro" id="IPR036188">
    <property type="entry name" value="FAD/NAD-bd_sf"/>
</dbReference>
<dbReference type="InterPro" id="IPR007290">
    <property type="entry name" value="Arv1"/>
</dbReference>
<evidence type="ECO:0000256" key="10">
    <source>
        <dbReference type="RuleBase" id="RU368065"/>
    </source>
</evidence>
<keyword evidence="8 10" id="KW-0443">Lipid metabolism</keyword>
<dbReference type="GO" id="GO:0097036">
    <property type="term" value="P:regulation of plasma membrane sterol distribution"/>
    <property type="evidence" value="ECO:0007669"/>
    <property type="project" value="UniProtKB-UniRule"/>
</dbReference>
<evidence type="ECO:0000313" key="13">
    <source>
        <dbReference type="EMBL" id="PWY84728.1"/>
    </source>
</evidence>
<keyword evidence="10" id="KW-0333">Golgi apparatus</keyword>
<dbReference type="GeneID" id="37117256"/>
<dbReference type="InterPro" id="IPR006076">
    <property type="entry name" value="FAD-dep_OxRdtase"/>
</dbReference>
<keyword evidence="9" id="KW-0472">Membrane</keyword>
<protein>
    <recommendedName>
        <fullName evidence="10">Protein ARV</fullName>
    </recommendedName>
</protein>
<dbReference type="GO" id="GO:0016125">
    <property type="term" value="P:sterol metabolic process"/>
    <property type="evidence" value="ECO:0007669"/>
    <property type="project" value="UniProtKB-UniRule"/>
</dbReference>
<comment type="subcellular location">
    <subcellularLocation>
        <location evidence="1 10">Endoplasmic reticulum membrane</location>
        <topology evidence="1 10">Multi-pass membrane protein</topology>
    </subcellularLocation>
    <subcellularLocation>
        <location evidence="10">Golgi apparatus membrane</location>
        <topology evidence="10">Multi-pass membrane protein</topology>
    </subcellularLocation>
</comment>
<dbReference type="Pfam" id="PF01266">
    <property type="entry name" value="DAO"/>
    <property type="match status" value="1"/>
</dbReference>
<keyword evidence="10" id="KW-0746">Sphingolipid metabolism</keyword>
<dbReference type="Gene3D" id="3.30.9.10">
    <property type="entry name" value="D-Amino Acid Oxidase, subunit A, domain 2"/>
    <property type="match status" value="1"/>
</dbReference>
<dbReference type="SUPFAM" id="SSF51905">
    <property type="entry name" value="FAD/NAD(P)-binding domain"/>
    <property type="match status" value="1"/>
</dbReference>
<dbReference type="Proteomes" id="UP000246702">
    <property type="component" value="Unassembled WGS sequence"/>
</dbReference>
<feature type="region of interest" description="Disordered" evidence="11">
    <location>
        <begin position="601"/>
        <end position="652"/>
    </location>
</feature>
<evidence type="ECO:0000256" key="9">
    <source>
        <dbReference type="ARBA" id="ARBA00023136"/>
    </source>
</evidence>
<feature type="compositionally biased region" description="Polar residues" evidence="11">
    <location>
        <begin position="616"/>
        <end position="636"/>
    </location>
</feature>
<dbReference type="Gene3D" id="3.50.50.60">
    <property type="entry name" value="FAD/NAD(P)-binding domain"/>
    <property type="match status" value="1"/>
</dbReference>
<dbReference type="GO" id="GO:0032366">
    <property type="term" value="P:intracellular sterol transport"/>
    <property type="evidence" value="ECO:0007669"/>
    <property type="project" value="UniProtKB-UniRule"/>
</dbReference>
<comment type="caution">
    <text evidence="13">The sequence shown here is derived from an EMBL/GenBank/DDBJ whole genome shotgun (WGS) entry which is preliminary data.</text>
</comment>
<dbReference type="Pfam" id="PF04161">
    <property type="entry name" value="Arv1"/>
    <property type="match status" value="2"/>
</dbReference>
<dbReference type="EMBL" id="MSFK01000017">
    <property type="protein sequence ID" value="PWY84728.1"/>
    <property type="molecule type" value="Genomic_DNA"/>
</dbReference>
<dbReference type="OrthoDB" id="429143at2759"/>
<evidence type="ECO:0000256" key="5">
    <source>
        <dbReference type="ARBA" id="ARBA00022824"/>
    </source>
</evidence>
<sequence>MTKPFPIDHSLTSFWRSEPDPLDNFRSTEALPETSDIVIIGAGYAGATTAYHCLERSRLASADQPSIVILEARQACSGATGRNGGHLKPDVFNRIGNLANEYGLEAAAEVASFEMDHISAIQKLVEKEKIDCDLEVNRVCEVQYDQNQFAKVKAGYDFLVSKGVDTIKDVGYTPPELAEAESGVKGALACFSQRTARLWPYKFIIHLLRQAVAAGVNLQTYTPVTKVSEVPDADGRWTVTTNRGSIRAKWVVFSTNAYTSAIAPEYKDKIIPVRGFCSRIVVPNPPTTPLERSYMLRFNAWNYDYLIPRPDGSIVVGGGKSTFFHQDRDSWYNNIDDSRTVEAAARYFDNYMQRHFHGWENTGAYTDRVWSGIMGYSTDSLPHVGHVPNKPGQVIVAGFTGHGMPQVFLSTRGIAQLIVDGVSYEETGLPRLFKTTTERLQSRRNNILPTPVVGSKLTYSRADDRSLGKGVRLTQCPRCQRFADKYVEYDFVVIFIDLVLIKPQVYRHLLFNRLGGDDNQFDRSIIRLGILLLLFDVYLTWARIEKSPSLATTFLSSAPIIVQYLFFLSLNALATLAHHLTIRLLASVLAPVPRGFSGPSQYGSANSNAAEAPVFSNPSTPVLPSCPSQTTTNQTQLSPTPNSTLSPPKLTPQASANDISTVAIASGTDFHHLPPSTPQGSFPALPPPLRRASTAPAQSIRPLPPPSPASPTAISTALLVSSCAKLFPILLVIWGPDGSGNASSVSGSNNTRLSAGSQTTILQQTLDGTGLAPAATLTAAQPTTTGSHSLPGSSSLLESLIRIMPESVPTSYLANFIELIGPLLSLGAADTHLVLLSNIEALYILLGCGYLRAVALAVAGLAARWTVQRVILGAVGVG</sequence>
<dbReference type="RefSeq" id="XP_025466653.1">
    <property type="nucleotide sequence ID" value="XM_025615113.1"/>
</dbReference>
<keyword evidence="7 10" id="KW-0445">Lipid transport</keyword>
<keyword evidence="5 10" id="KW-0256">Endoplasmic reticulum</keyword>
<evidence type="ECO:0000313" key="14">
    <source>
        <dbReference type="Proteomes" id="UP000246702"/>
    </source>
</evidence>
<accession>A0A317WI45</accession>
<evidence type="ECO:0000256" key="1">
    <source>
        <dbReference type="ARBA" id="ARBA00004477"/>
    </source>
</evidence>
<evidence type="ECO:0000256" key="4">
    <source>
        <dbReference type="ARBA" id="ARBA00022692"/>
    </source>
</evidence>
<reference evidence="13 14" key="1">
    <citation type="submission" date="2016-12" db="EMBL/GenBank/DDBJ databases">
        <title>The genomes of Aspergillus section Nigri reveals drivers in fungal speciation.</title>
        <authorList>
            <consortium name="DOE Joint Genome Institute"/>
            <person name="Vesth T.C."/>
            <person name="Nybo J."/>
            <person name="Theobald S."/>
            <person name="Brandl J."/>
            <person name="Frisvad J.C."/>
            <person name="Nielsen K.F."/>
            <person name="Lyhne E.K."/>
            <person name="Kogle M.E."/>
            <person name="Kuo A."/>
            <person name="Riley R."/>
            <person name="Clum A."/>
            <person name="Nolan M."/>
            <person name="Lipzen A."/>
            <person name="Salamov A."/>
            <person name="Henrissat B."/>
            <person name="Wiebenga A."/>
            <person name="De Vries R.P."/>
            <person name="Grigoriev I.V."/>
            <person name="Mortensen U.H."/>
            <person name="Andersen M.R."/>
            <person name="Baker S.E."/>
        </authorList>
    </citation>
    <scope>NUCLEOTIDE SEQUENCE [LARGE SCALE GENOMIC DNA]</scope>
    <source>
        <strain evidence="13 14">CBS 115572</strain>
    </source>
</reference>
<proteinExistence type="inferred from homology"/>
<dbReference type="PANTHER" id="PTHR13847">
    <property type="entry name" value="SARCOSINE DEHYDROGENASE-RELATED"/>
    <property type="match status" value="1"/>
</dbReference>
<feature type="domain" description="FAD dependent oxidoreductase" evidence="12">
    <location>
        <begin position="36"/>
        <end position="415"/>
    </location>
</feature>
<dbReference type="GO" id="GO:0000139">
    <property type="term" value="C:Golgi membrane"/>
    <property type="evidence" value="ECO:0007669"/>
    <property type="project" value="UniProtKB-SubCell"/>
</dbReference>
<evidence type="ECO:0000256" key="2">
    <source>
        <dbReference type="ARBA" id="ARBA00009187"/>
    </source>
</evidence>
<evidence type="ECO:0000256" key="7">
    <source>
        <dbReference type="ARBA" id="ARBA00023055"/>
    </source>
</evidence>
<comment type="function">
    <text evidence="10">Regulates also the sphingolipid metabolism.</text>
</comment>
<evidence type="ECO:0000256" key="11">
    <source>
        <dbReference type="SAM" id="MobiDB-lite"/>
    </source>
</evidence>
<dbReference type="PANTHER" id="PTHR13847:SF279">
    <property type="entry name" value="FAD DEPENDENT OXIDOREDUCTASE DOMAIN-CONTAINING PROTEIN-RELATED"/>
    <property type="match status" value="1"/>
</dbReference>
<dbReference type="AlphaFoldDB" id="A0A317WI45"/>